<keyword evidence="6" id="KW-0418">Kinase</keyword>
<dbReference type="InterPro" id="IPR003018">
    <property type="entry name" value="GAF"/>
</dbReference>
<name>A0ABS0XM05_9SPHN</name>
<comment type="catalytic activity">
    <reaction evidence="1">
        <text>ATP + protein L-histidine = ADP + protein N-phospho-L-histidine.</text>
        <dbReference type="EC" id="2.7.13.3"/>
    </reaction>
</comment>
<dbReference type="EMBL" id="JAELXS010000002">
    <property type="protein sequence ID" value="MBJ6121069.1"/>
    <property type="molecule type" value="Genomic_DNA"/>
</dbReference>
<keyword evidence="7" id="KW-0067">ATP-binding</keyword>
<dbReference type="PROSITE" id="PS50109">
    <property type="entry name" value="HIS_KIN"/>
    <property type="match status" value="1"/>
</dbReference>
<dbReference type="SMART" id="SM00387">
    <property type="entry name" value="HATPase_c"/>
    <property type="match status" value="1"/>
</dbReference>
<dbReference type="Proteomes" id="UP000640426">
    <property type="component" value="Unassembled WGS sequence"/>
</dbReference>
<protein>
    <recommendedName>
        <fullName evidence="2">histidine kinase</fullName>
        <ecNumber evidence="2">2.7.13.3</ecNumber>
    </recommendedName>
</protein>
<evidence type="ECO:0000256" key="5">
    <source>
        <dbReference type="ARBA" id="ARBA00022741"/>
    </source>
</evidence>
<sequence length="381" mass="41492">MRPGAGELEYRLRQQSVLADFGIEALRARDLDPLLQRAVELCADGMQSRYCKFLEGCPDRDKLLVRNGVGWRVGVVGQIEMRADIGSPAGFAYQTGEPVISNHLENETRFRTPAFMADHQIRRAINVLVHAGGDRFGVLEVDSPDEGKFEAADLAFMQGFANLIGVAIERQQTEARLNDALLHQELLTREASHRVKNSLALVSAMLNLQMQEDDDPRITRLLGDAQARITAIAQAHDQLWRGDKVGIVRLDDLVCGIVTQLGEQSPCHDIVCEIIGLELSADSAIPIGLLVTELVTNAIKYAYGEEGGTITVRIAATDPGIEITVIDNGAGLPAGFDVKTASRTSLGMRMIASLVRQLRGEIEFDDAGPGTRVTVTADPRT</sequence>
<dbReference type="InterPro" id="IPR011495">
    <property type="entry name" value="Sig_transdc_His_kin_sub2_dim/P"/>
</dbReference>
<keyword evidence="10" id="KW-1185">Reference proteome</keyword>
<dbReference type="EC" id="2.7.13.3" evidence="2"/>
<accession>A0ABS0XM05</accession>
<dbReference type="Pfam" id="PF07568">
    <property type="entry name" value="HisKA_2"/>
    <property type="match status" value="1"/>
</dbReference>
<evidence type="ECO:0000256" key="1">
    <source>
        <dbReference type="ARBA" id="ARBA00000085"/>
    </source>
</evidence>
<evidence type="ECO:0000259" key="8">
    <source>
        <dbReference type="PROSITE" id="PS50109"/>
    </source>
</evidence>
<evidence type="ECO:0000256" key="3">
    <source>
        <dbReference type="ARBA" id="ARBA00022553"/>
    </source>
</evidence>
<dbReference type="SUPFAM" id="SSF55781">
    <property type="entry name" value="GAF domain-like"/>
    <property type="match status" value="1"/>
</dbReference>
<keyword evidence="5" id="KW-0547">Nucleotide-binding</keyword>
<proteinExistence type="predicted"/>
<dbReference type="PANTHER" id="PTHR41523:SF8">
    <property type="entry name" value="ETHYLENE RESPONSE SENSOR PROTEIN"/>
    <property type="match status" value="1"/>
</dbReference>
<organism evidence="9 10">
    <name type="scientific">Sphingomonas mollis</name>
    <dbReference type="NCBI Taxonomy" id="2795726"/>
    <lineage>
        <taxon>Bacteria</taxon>
        <taxon>Pseudomonadati</taxon>
        <taxon>Pseudomonadota</taxon>
        <taxon>Alphaproteobacteria</taxon>
        <taxon>Sphingomonadales</taxon>
        <taxon>Sphingomonadaceae</taxon>
        <taxon>Sphingomonas</taxon>
    </lineage>
</organism>
<gene>
    <name evidence="9" type="ORF">JAO74_04590</name>
</gene>
<keyword evidence="3" id="KW-0597">Phosphoprotein</keyword>
<feature type="domain" description="Histidine kinase" evidence="8">
    <location>
        <begin position="190"/>
        <end position="381"/>
    </location>
</feature>
<evidence type="ECO:0000313" key="10">
    <source>
        <dbReference type="Proteomes" id="UP000640426"/>
    </source>
</evidence>
<reference evidence="10" key="1">
    <citation type="submission" date="2020-12" db="EMBL/GenBank/DDBJ databases">
        <title>Hymenobacter sp.</title>
        <authorList>
            <person name="Kim M.K."/>
        </authorList>
    </citation>
    <scope>NUCLEOTIDE SEQUENCE [LARGE SCALE GENOMIC DNA]</scope>
    <source>
        <strain evidence="10">BT553</strain>
    </source>
</reference>
<dbReference type="SMART" id="SM00911">
    <property type="entry name" value="HWE_HK"/>
    <property type="match status" value="1"/>
</dbReference>
<dbReference type="InterPro" id="IPR011102">
    <property type="entry name" value="Sig_transdc_His_kinase_HWE"/>
</dbReference>
<dbReference type="Gene3D" id="3.30.450.40">
    <property type="match status" value="1"/>
</dbReference>
<dbReference type="SUPFAM" id="SSF55874">
    <property type="entry name" value="ATPase domain of HSP90 chaperone/DNA topoisomerase II/histidine kinase"/>
    <property type="match status" value="1"/>
</dbReference>
<comment type="caution">
    <text evidence="9">The sequence shown here is derived from an EMBL/GenBank/DDBJ whole genome shotgun (WGS) entry which is preliminary data.</text>
</comment>
<evidence type="ECO:0000313" key="9">
    <source>
        <dbReference type="EMBL" id="MBJ6121069.1"/>
    </source>
</evidence>
<dbReference type="InterPro" id="IPR029016">
    <property type="entry name" value="GAF-like_dom_sf"/>
</dbReference>
<dbReference type="Pfam" id="PF13185">
    <property type="entry name" value="GAF_2"/>
    <property type="match status" value="1"/>
</dbReference>
<dbReference type="PANTHER" id="PTHR41523">
    <property type="entry name" value="TWO-COMPONENT SYSTEM SENSOR PROTEIN"/>
    <property type="match status" value="1"/>
</dbReference>
<dbReference type="SMART" id="SM00065">
    <property type="entry name" value="GAF"/>
    <property type="match status" value="1"/>
</dbReference>
<dbReference type="InterPro" id="IPR036890">
    <property type="entry name" value="HATPase_C_sf"/>
</dbReference>
<evidence type="ECO:0000256" key="6">
    <source>
        <dbReference type="ARBA" id="ARBA00022777"/>
    </source>
</evidence>
<evidence type="ECO:0000256" key="2">
    <source>
        <dbReference type="ARBA" id="ARBA00012438"/>
    </source>
</evidence>
<evidence type="ECO:0000256" key="4">
    <source>
        <dbReference type="ARBA" id="ARBA00022679"/>
    </source>
</evidence>
<evidence type="ECO:0000256" key="7">
    <source>
        <dbReference type="ARBA" id="ARBA00022840"/>
    </source>
</evidence>
<keyword evidence="4" id="KW-0808">Transferase</keyword>
<dbReference type="InterPro" id="IPR003594">
    <property type="entry name" value="HATPase_dom"/>
</dbReference>
<dbReference type="Gene3D" id="3.30.565.10">
    <property type="entry name" value="Histidine kinase-like ATPase, C-terminal domain"/>
    <property type="match status" value="1"/>
</dbReference>
<dbReference type="InterPro" id="IPR005467">
    <property type="entry name" value="His_kinase_dom"/>
</dbReference>
<dbReference type="Pfam" id="PF02518">
    <property type="entry name" value="HATPase_c"/>
    <property type="match status" value="1"/>
</dbReference>